<dbReference type="PANTHER" id="PTHR30474:SF3">
    <property type="entry name" value="PEPTIDOGLYCAN GLYCOSYLTRANSFERASE RODA"/>
    <property type="match status" value="1"/>
</dbReference>
<dbReference type="GO" id="GO:0005886">
    <property type="term" value="C:plasma membrane"/>
    <property type="evidence" value="ECO:0007669"/>
    <property type="project" value="TreeGrafter"/>
</dbReference>
<accession>X0YVU4</accession>
<feature type="non-terminal residue" evidence="7">
    <location>
        <position position="1"/>
    </location>
</feature>
<feature type="transmembrane region" description="Helical" evidence="6">
    <location>
        <begin position="12"/>
        <end position="32"/>
    </location>
</feature>
<sequence>LIPLTGITLPFISYGGTSVVVNFIALALLLAVSRDCGPDPSAAGD</sequence>
<keyword evidence="5 6" id="KW-0472">Membrane</keyword>
<protein>
    <recommendedName>
        <fullName evidence="8">Cell cycle protein</fullName>
    </recommendedName>
</protein>
<dbReference type="PANTHER" id="PTHR30474">
    <property type="entry name" value="CELL CYCLE PROTEIN"/>
    <property type="match status" value="1"/>
</dbReference>
<dbReference type="Pfam" id="PF01098">
    <property type="entry name" value="FTSW_RODA_SPOVE"/>
    <property type="match status" value="1"/>
</dbReference>
<evidence type="ECO:0000313" key="7">
    <source>
        <dbReference type="EMBL" id="GAG40726.1"/>
    </source>
</evidence>
<gene>
    <name evidence="7" type="ORF">S01H1_65955</name>
</gene>
<comment type="caution">
    <text evidence="7">The sequence shown here is derived from an EMBL/GenBank/DDBJ whole genome shotgun (WGS) entry which is preliminary data.</text>
</comment>
<evidence type="ECO:0008006" key="8">
    <source>
        <dbReference type="Google" id="ProtNLM"/>
    </source>
</evidence>
<name>X0YVU4_9ZZZZ</name>
<evidence type="ECO:0000256" key="4">
    <source>
        <dbReference type="ARBA" id="ARBA00022989"/>
    </source>
</evidence>
<keyword evidence="4 6" id="KW-1133">Transmembrane helix</keyword>
<keyword evidence="3" id="KW-0133">Cell shape</keyword>
<dbReference type="GO" id="GO:0015648">
    <property type="term" value="F:lipid-linked peptidoglycan transporter activity"/>
    <property type="evidence" value="ECO:0007669"/>
    <property type="project" value="TreeGrafter"/>
</dbReference>
<dbReference type="GO" id="GO:0008360">
    <property type="term" value="P:regulation of cell shape"/>
    <property type="evidence" value="ECO:0007669"/>
    <property type="project" value="UniProtKB-KW"/>
</dbReference>
<dbReference type="InterPro" id="IPR001182">
    <property type="entry name" value="FtsW/RodA"/>
</dbReference>
<dbReference type="GO" id="GO:0032153">
    <property type="term" value="C:cell division site"/>
    <property type="evidence" value="ECO:0007669"/>
    <property type="project" value="TreeGrafter"/>
</dbReference>
<organism evidence="7">
    <name type="scientific">marine sediment metagenome</name>
    <dbReference type="NCBI Taxonomy" id="412755"/>
    <lineage>
        <taxon>unclassified sequences</taxon>
        <taxon>metagenomes</taxon>
        <taxon>ecological metagenomes</taxon>
    </lineage>
</organism>
<dbReference type="GO" id="GO:0051301">
    <property type="term" value="P:cell division"/>
    <property type="evidence" value="ECO:0007669"/>
    <property type="project" value="InterPro"/>
</dbReference>
<reference evidence="7" key="1">
    <citation type="journal article" date="2014" name="Front. Microbiol.">
        <title>High frequency of phylogenetically diverse reductive dehalogenase-homologous genes in deep subseafloor sedimentary metagenomes.</title>
        <authorList>
            <person name="Kawai M."/>
            <person name="Futagami T."/>
            <person name="Toyoda A."/>
            <person name="Takaki Y."/>
            <person name="Nishi S."/>
            <person name="Hori S."/>
            <person name="Arai W."/>
            <person name="Tsubouchi T."/>
            <person name="Morono Y."/>
            <person name="Uchiyama I."/>
            <person name="Ito T."/>
            <person name="Fujiyama A."/>
            <person name="Inagaki F."/>
            <person name="Takami H."/>
        </authorList>
    </citation>
    <scope>NUCLEOTIDE SEQUENCE</scope>
    <source>
        <strain evidence="7">Expedition CK06-06</strain>
    </source>
</reference>
<evidence type="ECO:0000256" key="2">
    <source>
        <dbReference type="ARBA" id="ARBA00022692"/>
    </source>
</evidence>
<dbReference type="AlphaFoldDB" id="X0YVU4"/>
<evidence type="ECO:0000256" key="6">
    <source>
        <dbReference type="SAM" id="Phobius"/>
    </source>
</evidence>
<keyword evidence="2 6" id="KW-0812">Transmembrane</keyword>
<dbReference type="EMBL" id="BARS01043580">
    <property type="protein sequence ID" value="GAG40726.1"/>
    <property type="molecule type" value="Genomic_DNA"/>
</dbReference>
<evidence type="ECO:0000256" key="3">
    <source>
        <dbReference type="ARBA" id="ARBA00022960"/>
    </source>
</evidence>
<evidence type="ECO:0000256" key="1">
    <source>
        <dbReference type="ARBA" id="ARBA00004141"/>
    </source>
</evidence>
<comment type="subcellular location">
    <subcellularLocation>
        <location evidence="1">Membrane</location>
        <topology evidence="1">Multi-pass membrane protein</topology>
    </subcellularLocation>
</comment>
<evidence type="ECO:0000256" key="5">
    <source>
        <dbReference type="ARBA" id="ARBA00023136"/>
    </source>
</evidence>
<proteinExistence type="predicted"/>